<organism evidence="2 3">
    <name type="scientific">Streptomyces narbonensis</name>
    <dbReference type="NCBI Taxonomy" id="67333"/>
    <lineage>
        <taxon>Bacteria</taxon>
        <taxon>Bacillati</taxon>
        <taxon>Actinomycetota</taxon>
        <taxon>Actinomycetes</taxon>
        <taxon>Kitasatosporales</taxon>
        <taxon>Streptomycetaceae</taxon>
        <taxon>Streptomyces</taxon>
    </lineage>
</organism>
<sequence length="219" mass="23969">MRLPRTAYTSRPWRIHEFADDFHVEDVWALPVTGGPDELERLVRQFANGDGTALSAPVIRTLFALRWKLGALLGLDKPDAGLRSRVGSLRDRLPEDLRTGTRGPDLQVVPFTSVYQTHQEWVAETANRTCHAAMHIGWVPDPTPGEPDRHRARMAVLVKPNGPLGAVYMLGIKPFRYLGVYPKLLNAIGREWEASRKPEAATASATGSGSGSGSGSGTH</sequence>
<keyword evidence="3" id="KW-1185">Reference proteome</keyword>
<feature type="region of interest" description="Disordered" evidence="1">
    <location>
        <begin position="198"/>
        <end position="219"/>
    </location>
</feature>
<gene>
    <name evidence="2" type="ORF">AB0A88_15215</name>
</gene>
<dbReference type="Pfam" id="PF11066">
    <property type="entry name" value="DUF2867"/>
    <property type="match status" value="1"/>
</dbReference>
<feature type="compositionally biased region" description="Gly residues" evidence="1">
    <location>
        <begin position="208"/>
        <end position="219"/>
    </location>
</feature>
<evidence type="ECO:0000313" key="2">
    <source>
        <dbReference type="EMBL" id="MEU7071478.1"/>
    </source>
</evidence>
<proteinExistence type="predicted"/>
<name>A0ABV3CBE7_9ACTN</name>
<dbReference type="EMBL" id="JBEZAE010000008">
    <property type="protein sequence ID" value="MEU7071478.1"/>
    <property type="molecule type" value="Genomic_DNA"/>
</dbReference>
<dbReference type="RefSeq" id="WP_358474148.1">
    <property type="nucleotide sequence ID" value="NZ_JBEZAE010000008.1"/>
</dbReference>
<dbReference type="Proteomes" id="UP001551329">
    <property type="component" value="Unassembled WGS sequence"/>
</dbReference>
<dbReference type="InterPro" id="IPR021295">
    <property type="entry name" value="DUF2867"/>
</dbReference>
<evidence type="ECO:0000256" key="1">
    <source>
        <dbReference type="SAM" id="MobiDB-lite"/>
    </source>
</evidence>
<reference evidence="2 3" key="1">
    <citation type="submission" date="2024-06" db="EMBL/GenBank/DDBJ databases">
        <title>The Natural Products Discovery Center: Release of the First 8490 Sequenced Strains for Exploring Actinobacteria Biosynthetic Diversity.</title>
        <authorList>
            <person name="Kalkreuter E."/>
            <person name="Kautsar S.A."/>
            <person name="Yang D."/>
            <person name="Bader C.D."/>
            <person name="Teijaro C.N."/>
            <person name="Fluegel L."/>
            <person name="Davis C.M."/>
            <person name="Simpson J.R."/>
            <person name="Lauterbach L."/>
            <person name="Steele A.D."/>
            <person name="Gui C."/>
            <person name="Meng S."/>
            <person name="Li G."/>
            <person name="Viehrig K."/>
            <person name="Ye F."/>
            <person name="Su P."/>
            <person name="Kiefer A.F."/>
            <person name="Nichols A."/>
            <person name="Cepeda A.J."/>
            <person name="Yan W."/>
            <person name="Fan B."/>
            <person name="Jiang Y."/>
            <person name="Adhikari A."/>
            <person name="Zheng C.-J."/>
            <person name="Schuster L."/>
            <person name="Cowan T.M."/>
            <person name="Smanski M.J."/>
            <person name="Chevrette M.G."/>
            <person name="De Carvalho L.P.S."/>
            <person name="Shen B."/>
        </authorList>
    </citation>
    <scope>NUCLEOTIDE SEQUENCE [LARGE SCALE GENOMIC DNA]</scope>
    <source>
        <strain evidence="2 3">NPDC045974</strain>
    </source>
</reference>
<comment type="caution">
    <text evidence="2">The sequence shown here is derived from an EMBL/GenBank/DDBJ whole genome shotgun (WGS) entry which is preliminary data.</text>
</comment>
<evidence type="ECO:0000313" key="3">
    <source>
        <dbReference type="Proteomes" id="UP001551329"/>
    </source>
</evidence>
<accession>A0ABV3CBE7</accession>
<protein>
    <submittedName>
        <fullName evidence="2">DUF2867 domain-containing protein</fullName>
    </submittedName>
</protein>